<organism evidence="1 2">
    <name type="scientific">Streptosporangium oxazolinicum</name>
    <dbReference type="NCBI Taxonomy" id="909287"/>
    <lineage>
        <taxon>Bacteria</taxon>
        <taxon>Bacillati</taxon>
        <taxon>Actinomycetota</taxon>
        <taxon>Actinomycetes</taxon>
        <taxon>Streptosporangiales</taxon>
        <taxon>Streptosporangiaceae</taxon>
        <taxon>Streptosporangium</taxon>
    </lineage>
</organism>
<dbReference type="RefSeq" id="WP_344923126.1">
    <property type="nucleotide sequence ID" value="NZ_BAABAQ010000020.1"/>
</dbReference>
<name>A0ABP8BLB8_9ACTN</name>
<evidence type="ECO:0000313" key="1">
    <source>
        <dbReference type="EMBL" id="GAA4209255.1"/>
    </source>
</evidence>
<evidence type="ECO:0000313" key="2">
    <source>
        <dbReference type="Proteomes" id="UP001501251"/>
    </source>
</evidence>
<comment type="caution">
    <text evidence="1">The sequence shown here is derived from an EMBL/GenBank/DDBJ whole genome shotgun (WGS) entry which is preliminary data.</text>
</comment>
<gene>
    <name evidence="1" type="ORF">GCM10022252_75490</name>
</gene>
<keyword evidence="2" id="KW-1185">Reference proteome</keyword>
<proteinExistence type="predicted"/>
<accession>A0ABP8BLB8</accession>
<dbReference type="EMBL" id="BAABAQ010000020">
    <property type="protein sequence ID" value="GAA4209255.1"/>
    <property type="molecule type" value="Genomic_DNA"/>
</dbReference>
<reference evidence="2" key="1">
    <citation type="journal article" date="2019" name="Int. J. Syst. Evol. Microbiol.">
        <title>The Global Catalogue of Microorganisms (GCM) 10K type strain sequencing project: providing services to taxonomists for standard genome sequencing and annotation.</title>
        <authorList>
            <consortium name="The Broad Institute Genomics Platform"/>
            <consortium name="The Broad Institute Genome Sequencing Center for Infectious Disease"/>
            <person name="Wu L."/>
            <person name="Ma J."/>
        </authorList>
    </citation>
    <scope>NUCLEOTIDE SEQUENCE [LARGE SCALE GENOMIC DNA]</scope>
    <source>
        <strain evidence="2">JCM 17388</strain>
    </source>
</reference>
<sequence length="83" mass="8797">MIVHGYIEGVYYAVTVGALRPEAAATVGVVSGARHAVLLLEMHNGRELPRSGTILDVNDPDSVLTALQELTEGVRTEDLPPSS</sequence>
<protein>
    <submittedName>
        <fullName evidence="1">Uncharacterized protein</fullName>
    </submittedName>
</protein>
<dbReference type="Proteomes" id="UP001501251">
    <property type="component" value="Unassembled WGS sequence"/>
</dbReference>